<evidence type="ECO:0000313" key="2">
    <source>
        <dbReference type="EMBL" id="SIN43272.1"/>
    </source>
</evidence>
<evidence type="ECO:0000256" key="1">
    <source>
        <dbReference type="SAM" id="Phobius"/>
    </source>
</evidence>
<accession>A0AB74FLG5</accession>
<comment type="caution">
    <text evidence="2">The sequence shown here is derived from an EMBL/GenBank/DDBJ whole genome shotgun (WGS) entry which is preliminary data.</text>
</comment>
<keyword evidence="1" id="KW-0812">Transmembrane</keyword>
<organism evidence="2 3">
    <name type="scientific">Mycobacteroides abscessus subsp. abscessus</name>
    <dbReference type="NCBI Taxonomy" id="1185650"/>
    <lineage>
        <taxon>Bacteria</taxon>
        <taxon>Bacillati</taxon>
        <taxon>Actinomycetota</taxon>
        <taxon>Actinomycetes</taxon>
        <taxon>Mycobacteriales</taxon>
        <taxon>Mycobacteriaceae</taxon>
        <taxon>Mycobacteroides</taxon>
        <taxon>Mycobacteroides abscessus</taxon>
    </lineage>
</organism>
<dbReference type="AlphaFoldDB" id="A0AB74FLG5"/>
<feature type="transmembrane region" description="Helical" evidence="1">
    <location>
        <begin position="25"/>
        <end position="44"/>
    </location>
</feature>
<dbReference type="EMBL" id="FSQE01000012">
    <property type="protein sequence ID" value="SIN43272.1"/>
    <property type="molecule type" value="Genomic_DNA"/>
</dbReference>
<gene>
    <name evidence="2" type="ORF">SAMEA2152244_04464</name>
</gene>
<keyword evidence="1" id="KW-0472">Membrane</keyword>
<keyword evidence="1" id="KW-1133">Transmembrane helix</keyword>
<reference evidence="2 3" key="1">
    <citation type="submission" date="2016-11" db="EMBL/GenBank/DDBJ databases">
        <authorList>
            <consortium name="Pathogen Informatics"/>
        </authorList>
    </citation>
    <scope>NUCLEOTIDE SEQUENCE [LARGE SCALE GENOMIC DNA]</scope>
    <source>
        <strain evidence="2 3">696</strain>
    </source>
</reference>
<proteinExistence type="predicted"/>
<dbReference type="Proteomes" id="UP000184831">
    <property type="component" value="Unassembled WGS sequence"/>
</dbReference>
<sequence length="195" mass="21325">MTEPHLAQPVLTTPEKPTWWKNRKFWTVVGVILAIALAAGRFVLREHRAEERSRHSAEKELDSFAVGDCVTMSQSKSGTDLTKTGCEVDPSYTVGLHIDASAECSDGKYTQYSITIKDAAVGKLCLAKNLVVGHCYQQGGPGGSTQLVDCAKAGENAYRVVQRFELDDEKRCPEDTTPSRYSAPPRTYCLALPTG</sequence>
<evidence type="ECO:0000313" key="3">
    <source>
        <dbReference type="Proteomes" id="UP000184831"/>
    </source>
</evidence>
<name>A0AB74FLG5_9MYCO</name>
<protein>
    <submittedName>
        <fullName evidence="2">Uncharacterized protein</fullName>
    </submittedName>
</protein>